<comment type="similarity">
    <text evidence="1">Belongs to the methyltransferase superfamily.</text>
</comment>
<evidence type="ECO:0000313" key="5">
    <source>
        <dbReference type="EMBL" id="QAY61150.1"/>
    </source>
</evidence>
<gene>
    <name evidence="5" type="ORF">ET475_14945</name>
</gene>
<organism evidence="5 6">
    <name type="scientific">Microbacterium protaetiae</name>
    <dbReference type="NCBI Taxonomy" id="2509458"/>
    <lineage>
        <taxon>Bacteria</taxon>
        <taxon>Bacillati</taxon>
        <taxon>Actinomycetota</taxon>
        <taxon>Actinomycetes</taxon>
        <taxon>Micrococcales</taxon>
        <taxon>Microbacteriaceae</taxon>
        <taxon>Microbacterium</taxon>
    </lineage>
</organism>
<keyword evidence="6" id="KW-1185">Reference proteome</keyword>
<dbReference type="GO" id="GO:0032259">
    <property type="term" value="P:methylation"/>
    <property type="evidence" value="ECO:0007669"/>
    <property type="project" value="UniProtKB-KW"/>
</dbReference>
<dbReference type="OrthoDB" id="9797252at2"/>
<evidence type="ECO:0000256" key="3">
    <source>
        <dbReference type="ARBA" id="ARBA00022679"/>
    </source>
</evidence>
<accession>A0A4P6EFJ1</accession>
<dbReference type="SUPFAM" id="SSF53335">
    <property type="entry name" value="S-adenosyl-L-methionine-dependent methyltransferases"/>
    <property type="match status" value="1"/>
</dbReference>
<dbReference type="InterPro" id="IPR029063">
    <property type="entry name" value="SAM-dependent_MTases_sf"/>
</dbReference>
<dbReference type="CDD" id="cd02440">
    <property type="entry name" value="AdoMet_MTases"/>
    <property type="match status" value="1"/>
</dbReference>
<evidence type="ECO:0000313" key="6">
    <source>
        <dbReference type="Proteomes" id="UP000293995"/>
    </source>
</evidence>
<evidence type="ECO:0000256" key="2">
    <source>
        <dbReference type="ARBA" id="ARBA00022603"/>
    </source>
</evidence>
<protein>
    <submittedName>
        <fullName evidence="5">Methyltransferase domain-containing protein</fullName>
    </submittedName>
</protein>
<dbReference type="Pfam" id="PF08241">
    <property type="entry name" value="Methyltransf_11"/>
    <property type="match status" value="1"/>
</dbReference>
<dbReference type="RefSeq" id="WP_129392026.1">
    <property type="nucleotide sequence ID" value="NZ_CP035494.1"/>
</dbReference>
<dbReference type="InterPro" id="IPR013216">
    <property type="entry name" value="Methyltransf_11"/>
</dbReference>
<dbReference type="Gene3D" id="3.40.50.150">
    <property type="entry name" value="Vaccinia Virus protein VP39"/>
    <property type="match status" value="1"/>
</dbReference>
<dbReference type="KEGG" id="mprt:ET475_14945"/>
<dbReference type="PANTHER" id="PTHR44942:SF4">
    <property type="entry name" value="METHYLTRANSFERASE TYPE 11 DOMAIN-CONTAINING PROTEIN"/>
    <property type="match status" value="1"/>
</dbReference>
<dbReference type="InterPro" id="IPR051052">
    <property type="entry name" value="Diverse_substrate_MTase"/>
</dbReference>
<proteinExistence type="inferred from homology"/>
<dbReference type="Proteomes" id="UP000293995">
    <property type="component" value="Chromosome"/>
</dbReference>
<keyword evidence="3 5" id="KW-0808">Transferase</keyword>
<sequence length="251" mass="28075">MSETRRLARSFEQTGAAYDRYRPSFPPAAVDVLVPDHVRAILDLGAGTGKLTELVHNRADHVFAVDPSAQMLAVLRDKLPAVDARDGTAESIPLPDASVDTVVVAQAFHWFDRDAAVTEIRRVLRRDGTLGLVWNGSHPDCAWDLACAAVAHPRPVEDETAEHETTQDEDDVPGFRLRRVERIEWIERLARADYIRRWHTVSTFLAADEPTHARMTGEINAILDEHPATAGRMTLDLRQRTVVYVYDALPV</sequence>
<dbReference type="PANTHER" id="PTHR44942">
    <property type="entry name" value="METHYLTRANSF_11 DOMAIN-CONTAINING PROTEIN"/>
    <property type="match status" value="1"/>
</dbReference>
<reference evidence="5 6" key="1">
    <citation type="submission" date="2019-01" db="EMBL/GenBank/DDBJ databases">
        <title>Genome sequencing of strain DFW100M-13.</title>
        <authorList>
            <person name="Heo J."/>
            <person name="Kim S.-J."/>
            <person name="Kim J.-S."/>
            <person name="Hong S.-B."/>
            <person name="Kwon S.-W."/>
        </authorList>
    </citation>
    <scope>NUCLEOTIDE SEQUENCE [LARGE SCALE GENOMIC DNA]</scope>
    <source>
        <strain evidence="5 6">DFW100M-13</strain>
    </source>
</reference>
<dbReference type="EMBL" id="CP035494">
    <property type="protein sequence ID" value="QAY61150.1"/>
    <property type="molecule type" value="Genomic_DNA"/>
</dbReference>
<evidence type="ECO:0000256" key="1">
    <source>
        <dbReference type="ARBA" id="ARBA00008361"/>
    </source>
</evidence>
<keyword evidence="2 5" id="KW-0489">Methyltransferase</keyword>
<dbReference type="GO" id="GO:0008757">
    <property type="term" value="F:S-adenosylmethionine-dependent methyltransferase activity"/>
    <property type="evidence" value="ECO:0007669"/>
    <property type="project" value="InterPro"/>
</dbReference>
<feature type="domain" description="Methyltransferase type 11" evidence="4">
    <location>
        <begin position="42"/>
        <end position="130"/>
    </location>
</feature>
<evidence type="ECO:0000259" key="4">
    <source>
        <dbReference type="Pfam" id="PF08241"/>
    </source>
</evidence>
<dbReference type="AlphaFoldDB" id="A0A4P6EFJ1"/>
<name>A0A4P6EFJ1_9MICO</name>